<gene>
    <name evidence="1" type="ORF">WN944_018842</name>
</gene>
<comment type="caution">
    <text evidence="1">The sequence shown here is derived from an EMBL/GenBank/DDBJ whole genome shotgun (WGS) entry which is preliminary data.</text>
</comment>
<protein>
    <submittedName>
        <fullName evidence="1">Uncharacterized protein</fullName>
    </submittedName>
</protein>
<name>A0AAP0LU45_9ROSI</name>
<organism evidence="1 2">
    <name type="scientific">Citrus x changshan-huyou</name>
    <dbReference type="NCBI Taxonomy" id="2935761"/>
    <lineage>
        <taxon>Eukaryota</taxon>
        <taxon>Viridiplantae</taxon>
        <taxon>Streptophyta</taxon>
        <taxon>Embryophyta</taxon>
        <taxon>Tracheophyta</taxon>
        <taxon>Spermatophyta</taxon>
        <taxon>Magnoliopsida</taxon>
        <taxon>eudicotyledons</taxon>
        <taxon>Gunneridae</taxon>
        <taxon>Pentapetalae</taxon>
        <taxon>rosids</taxon>
        <taxon>malvids</taxon>
        <taxon>Sapindales</taxon>
        <taxon>Rutaceae</taxon>
        <taxon>Aurantioideae</taxon>
        <taxon>Citrus</taxon>
    </lineage>
</organism>
<keyword evidence="2" id="KW-1185">Reference proteome</keyword>
<evidence type="ECO:0000313" key="1">
    <source>
        <dbReference type="EMBL" id="KAK9187447.1"/>
    </source>
</evidence>
<dbReference type="AlphaFoldDB" id="A0AAP0LU45"/>
<dbReference type="EMBL" id="JBCGBO010000007">
    <property type="protein sequence ID" value="KAK9187447.1"/>
    <property type="molecule type" value="Genomic_DNA"/>
</dbReference>
<accession>A0AAP0LU45</accession>
<sequence length="105" mass="11525">MVEEPLLSPWPNAESECPRTPLSNAIALNTLPLCPPTLKRFMFEFLPSTAKTVSSSSSDNPHAKILGSNVKRFFSGLILILTFWIICGLKDSSQCDLNSVIETSL</sequence>
<reference evidence="1 2" key="1">
    <citation type="submission" date="2024-05" db="EMBL/GenBank/DDBJ databases">
        <title>Haplotype-resolved chromosome-level genome assembly of Huyou (Citrus changshanensis).</title>
        <authorList>
            <person name="Miao C."/>
            <person name="Chen W."/>
            <person name="Wu Y."/>
            <person name="Wang L."/>
            <person name="Zhao S."/>
            <person name="Grierson D."/>
            <person name="Xu C."/>
            <person name="Chen K."/>
        </authorList>
    </citation>
    <scope>NUCLEOTIDE SEQUENCE [LARGE SCALE GENOMIC DNA]</scope>
    <source>
        <strain evidence="1">01-14</strain>
        <tissue evidence="1">Leaf</tissue>
    </source>
</reference>
<dbReference type="Proteomes" id="UP001428341">
    <property type="component" value="Unassembled WGS sequence"/>
</dbReference>
<proteinExistence type="predicted"/>
<evidence type="ECO:0000313" key="2">
    <source>
        <dbReference type="Proteomes" id="UP001428341"/>
    </source>
</evidence>